<evidence type="ECO:0000256" key="2">
    <source>
        <dbReference type="ARBA" id="ARBA00010279"/>
    </source>
</evidence>
<keyword evidence="3" id="KW-0645">Protease</keyword>
<keyword evidence="6" id="KW-0862">Zinc</keyword>
<comment type="cofactor">
    <cofactor evidence="1">
        <name>Zn(2+)</name>
        <dbReference type="ChEBI" id="CHEBI:29105"/>
    </cofactor>
</comment>
<keyword evidence="7" id="KW-0482">Metalloprotease</keyword>
<feature type="chain" id="PRO_5034963079" description="Lysine-specific metallo-endopeptidase domain-containing protein" evidence="8">
    <location>
        <begin position="21"/>
        <end position="348"/>
    </location>
</feature>
<dbReference type="PANTHER" id="PTHR37016:SF3">
    <property type="entry name" value="NEUTRAL PROTEASE 2-RELATED"/>
    <property type="match status" value="1"/>
</dbReference>
<dbReference type="GO" id="GO:0006508">
    <property type="term" value="P:proteolysis"/>
    <property type="evidence" value="ECO:0007669"/>
    <property type="project" value="UniProtKB-KW"/>
</dbReference>
<comment type="caution">
    <text evidence="10">The sequence shown here is derived from an EMBL/GenBank/DDBJ whole genome shotgun (WGS) entry which is preliminary data.</text>
</comment>
<dbReference type="InterPro" id="IPR050414">
    <property type="entry name" value="Fungal_M35_metalloproteases"/>
</dbReference>
<evidence type="ECO:0000256" key="7">
    <source>
        <dbReference type="ARBA" id="ARBA00023049"/>
    </source>
</evidence>
<keyword evidence="4" id="KW-0479">Metal-binding</keyword>
<evidence type="ECO:0000256" key="1">
    <source>
        <dbReference type="ARBA" id="ARBA00001947"/>
    </source>
</evidence>
<dbReference type="Pfam" id="PF14521">
    <property type="entry name" value="Aspzincin_M35"/>
    <property type="match status" value="1"/>
</dbReference>
<evidence type="ECO:0000256" key="8">
    <source>
        <dbReference type="SAM" id="SignalP"/>
    </source>
</evidence>
<evidence type="ECO:0000256" key="3">
    <source>
        <dbReference type="ARBA" id="ARBA00022670"/>
    </source>
</evidence>
<comment type="similarity">
    <text evidence="2">Belongs to the peptidase M35 family.</text>
</comment>
<dbReference type="Gene3D" id="3.40.390.10">
    <property type="entry name" value="Collagenase (Catalytic Domain)"/>
    <property type="match status" value="1"/>
</dbReference>
<dbReference type="PANTHER" id="PTHR37016">
    <property type="match status" value="1"/>
</dbReference>
<keyword evidence="5" id="KW-0378">Hydrolase</keyword>
<evidence type="ECO:0000313" key="11">
    <source>
        <dbReference type="Proteomes" id="UP000629468"/>
    </source>
</evidence>
<feature type="signal peptide" evidence="8">
    <location>
        <begin position="1"/>
        <end position="20"/>
    </location>
</feature>
<proteinExistence type="inferred from homology"/>
<organism evidence="10 11">
    <name type="scientific">Agaricus bisporus var. burnettii</name>
    <dbReference type="NCBI Taxonomy" id="192524"/>
    <lineage>
        <taxon>Eukaryota</taxon>
        <taxon>Fungi</taxon>
        <taxon>Dikarya</taxon>
        <taxon>Basidiomycota</taxon>
        <taxon>Agaricomycotina</taxon>
        <taxon>Agaricomycetes</taxon>
        <taxon>Agaricomycetidae</taxon>
        <taxon>Agaricales</taxon>
        <taxon>Agaricineae</taxon>
        <taxon>Agaricaceae</taxon>
        <taxon>Agaricus</taxon>
    </lineage>
</organism>
<dbReference type="SMART" id="SM01351">
    <property type="entry name" value="Aspzincin_M35"/>
    <property type="match status" value="1"/>
</dbReference>
<dbReference type="SUPFAM" id="SSF55486">
    <property type="entry name" value="Metalloproteases ('zincins'), catalytic domain"/>
    <property type="match status" value="1"/>
</dbReference>
<reference evidence="10 11" key="1">
    <citation type="journal article" name="Sci. Rep.">
        <title>Telomere-to-telomere assembled and centromere annotated genomes of the two main subspecies of the button mushroom Agaricus bisporus reveal especially polymorphic chromosome ends.</title>
        <authorList>
            <person name="Sonnenberg A.S.M."/>
            <person name="Sedaghat-Telgerd N."/>
            <person name="Lavrijssen B."/>
            <person name="Ohm R.A."/>
            <person name="Hendrickx P.M."/>
            <person name="Scholtmeijer K."/>
            <person name="Baars J.J.P."/>
            <person name="van Peer A."/>
        </authorList>
    </citation>
    <scope>NUCLEOTIDE SEQUENCE [LARGE SCALE GENOMIC DNA]</scope>
    <source>
        <strain evidence="10 11">H119_p4</strain>
    </source>
</reference>
<evidence type="ECO:0000256" key="4">
    <source>
        <dbReference type="ARBA" id="ARBA00022723"/>
    </source>
</evidence>
<dbReference type="GO" id="GO:0046872">
    <property type="term" value="F:metal ion binding"/>
    <property type="evidence" value="ECO:0007669"/>
    <property type="project" value="UniProtKB-KW"/>
</dbReference>
<evidence type="ECO:0000259" key="9">
    <source>
        <dbReference type="SMART" id="SM01351"/>
    </source>
</evidence>
<evidence type="ECO:0000256" key="5">
    <source>
        <dbReference type="ARBA" id="ARBA00022801"/>
    </source>
</evidence>
<sequence>MPLAHFYLITLLSSAISAIASPSLTLEVTGPSRIYDVDSLQVTAILTNSGNETVRILKDPRGILSEHPANKFSIFNTEGSQPSFDGIEVKYVPEVAAKAGYHVALSPGQFVKVTHNLTDVYNFSTSGSGSYKLKARDIFYVVDKNDAVVTLHATENFHHEIHISGKLESNRPGWPDASRLSTFVNCTSLQQSSVRSAAAAAKTYAANAHSYFGNNNTGTPRYTTWFGPLVASRRKVVSSHFSAINSNDFGGFTYDCSCTDPEMFAYVYPSNFGYIHLCGAFWNAPTTGTDSTAGTIIHESSHFLRNGGTGDIVYGQSSAKSLAITDPASAITNADSHEYFAENNPALS</sequence>
<evidence type="ECO:0000256" key="6">
    <source>
        <dbReference type="ARBA" id="ARBA00022833"/>
    </source>
</evidence>
<accession>A0A8H7KKP9</accession>
<gene>
    <name evidence="10" type="ORF">Agabi119p4_388</name>
</gene>
<dbReference type="Proteomes" id="UP000629468">
    <property type="component" value="Unassembled WGS sequence"/>
</dbReference>
<feature type="domain" description="Lysine-specific metallo-endopeptidase" evidence="9">
    <location>
        <begin position="210"/>
        <end position="342"/>
    </location>
</feature>
<dbReference type="GO" id="GO:0004222">
    <property type="term" value="F:metalloendopeptidase activity"/>
    <property type="evidence" value="ECO:0007669"/>
    <property type="project" value="InterPro"/>
</dbReference>
<dbReference type="EMBL" id="JABXXO010000001">
    <property type="protein sequence ID" value="KAF7784223.1"/>
    <property type="molecule type" value="Genomic_DNA"/>
</dbReference>
<dbReference type="AlphaFoldDB" id="A0A8H7KKP9"/>
<dbReference type="InterPro" id="IPR024079">
    <property type="entry name" value="MetalloPept_cat_dom_sf"/>
</dbReference>
<protein>
    <recommendedName>
        <fullName evidence="9">Lysine-specific metallo-endopeptidase domain-containing protein</fullName>
    </recommendedName>
</protein>
<evidence type="ECO:0000313" key="10">
    <source>
        <dbReference type="EMBL" id="KAF7784223.1"/>
    </source>
</evidence>
<dbReference type="InterPro" id="IPR029463">
    <property type="entry name" value="Lys_MEP"/>
</dbReference>
<name>A0A8H7KKP9_AGABI</name>
<dbReference type="Gene3D" id="2.60.40.2970">
    <property type="match status" value="1"/>
</dbReference>
<keyword evidence="8" id="KW-0732">Signal</keyword>